<keyword evidence="1" id="KW-0812">Transmembrane</keyword>
<feature type="transmembrane region" description="Helical" evidence="1">
    <location>
        <begin position="451"/>
        <end position="479"/>
    </location>
</feature>
<dbReference type="RefSeq" id="WP_158199740.1">
    <property type="nucleotide sequence ID" value="NZ_CP046973.1"/>
</dbReference>
<dbReference type="InterPro" id="IPR008984">
    <property type="entry name" value="SMAD_FHA_dom_sf"/>
</dbReference>
<evidence type="ECO:0000256" key="1">
    <source>
        <dbReference type="SAM" id="Phobius"/>
    </source>
</evidence>
<dbReference type="Pfam" id="PF00498">
    <property type="entry name" value="FHA"/>
    <property type="match status" value="1"/>
</dbReference>
<name>A0A857D1Q5_MICAE</name>
<protein>
    <submittedName>
        <fullName evidence="3">FHA domain-containing protein</fullName>
    </submittedName>
</protein>
<keyword evidence="1" id="KW-0472">Membrane</keyword>
<dbReference type="Proteomes" id="UP000438345">
    <property type="component" value="Chromosome"/>
</dbReference>
<dbReference type="Gene3D" id="2.60.200.20">
    <property type="match status" value="1"/>
</dbReference>
<gene>
    <name evidence="3" type="ORF">GQR42_09245</name>
</gene>
<feature type="domain" description="FHA" evidence="2">
    <location>
        <begin position="25"/>
        <end position="74"/>
    </location>
</feature>
<evidence type="ECO:0000259" key="2">
    <source>
        <dbReference type="PROSITE" id="PS50006"/>
    </source>
</evidence>
<proteinExistence type="predicted"/>
<dbReference type="EMBL" id="CP046973">
    <property type="protein sequence ID" value="QGZ89718.1"/>
    <property type="molecule type" value="Genomic_DNA"/>
</dbReference>
<feature type="transmembrane region" description="Helical" evidence="1">
    <location>
        <begin position="548"/>
        <end position="574"/>
    </location>
</feature>
<dbReference type="SUPFAM" id="SSF49879">
    <property type="entry name" value="SMAD/FHA domain"/>
    <property type="match status" value="1"/>
</dbReference>
<feature type="transmembrane region" description="Helical" evidence="1">
    <location>
        <begin position="196"/>
        <end position="219"/>
    </location>
</feature>
<dbReference type="AlphaFoldDB" id="A0A857D1Q5"/>
<organism evidence="3 4">
    <name type="scientific">Microcystis aeruginosa FD4</name>
    <dbReference type="NCBI Taxonomy" id="2686288"/>
    <lineage>
        <taxon>Bacteria</taxon>
        <taxon>Bacillati</taxon>
        <taxon>Cyanobacteriota</taxon>
        <taxon>Cyanophyceae</taxon>
        <taxon>Oscillatoriophycideae</taxon>
        <taxon>Chroococcales</taxon>
        <taxon>Microcystaceae</taxon>
        <taxon>Microcystis</taxon>
    </lineage>
</organism>
<sequence>MGNLMLALEQTGHTWTLEAENGRSYQVGNRPNCDVFLPYVNFASDVNLELSYDSLWYVRDLGSLNGALLNKVRLNQERIPIEEEARISFGGGMVLVARLDSSPIPSRKPDALITPTRLLSGYVYLEGLTQALEILNQLRSDPYKATTPEDPSLDLDQVTTHAAQSVVISLTFAGLALIIFLVEYLLILALQAKLDLMAWLIMGIFPSFLIAFESIYLRWFMAHRFLRKKYEDTYYYPKWLPKFLKNAVNLLKNSIVKTAQLQNIITFAGSNPFIGSGEIIPGSSWTVSITRKKKHQEKSEEGENFEEGETSQEYIEIAVDQFYQVTDREIDKLNLPNLEILSRLYIDGFELEPDGKLLMNTTSRPAVMFLDDPLLIKEQSNLASKKRAYRIYRYIDRERDYILSYFLRFYNAGKVTFVESSAYILTGIDRQRFSLSSLLEDDQLSRILKMLLGTIIFASGIYLGLALWYVVVFSFYFFYWKSNDARQQRAAEFQEEYNYGLEQTFREFIAEPLDLSQRARRQQTVNLAKNPLSRSIKNFNNQLRTTPLGILILIILILFFLPLFITLAIFSFFANRYRQLNTDLKVSFDYYGTQDVLMYWKSIQNTIFSSTIKLLKSQGIDSSEFERSVISIINNVTRITAGNITNSQIAVGSSSTFSQSTGTSQTQSS</sequence>
<dbReference type="PROSITE" id="PS50006">
    <property type="entry name" value="FHA_DOMAIN"/>
    <property type="match status" value="1"/>
</dbReference>
<reference evidence="3 4" key="1">
    <citation type="submission" date="2019-12" db="EMBL/GenBank/DDBJ databases">
        <title>Complete genome sequence of Microcystis aeruginosa strain FD4.</title>
        <authorList>
            <person name="Urakawa H."/>
        </authorList>
    </citation>
    <scope>NUCLEOTIDE SEQUENCE [LARGE SCALE GENOMIC DNA]</scope>
    <source>
        <strain evidence="3 4">FD4</strain>
    </source>
</reference>
<dbReference type="InterPro" id="IPR000253">
    <property type="entry name" value="FHA_dom"/>
</dbReference>
<dbReference type="CDD" id="cd00060">
    <property type="entry name" value="FHA"/>
    <property type="match status" value="1"/>
</dbReference>
<evidence type="ECO:0000313" key="4">
    <source>
        <dbReference type="Proteomes" id="UP000438345"/>
    </source>
</evidence>
<evidence type="ECO:0000313" key="3">
    <source>
        <dbReference type="EMBL" id="QGZ89718.1"/>
    </source>
</evidence>
<feature type="transmembrane region" description="Helical" evidence="1">
    <location>
        <begin position="166"/>
        <end position="190"/>
    </location>
</feature>
<keyword evidence="1" id="KW-1133">Transmembrane helix</keyword>
<accession>A0A857D1Q5</accession>